<keyword evidence="2" id="KW-1185">Reference proteome</keyword>
<dbReference type="EMBL" id="JWZT01005750">
    <property type="protein sequence ID" value="KII60238.1"/>
    <property type="molecule type" value="Genomic_DNA"/>
</dbReference>
<sequence length="111" mass="13030">MTIQWEYDIGVLGNRSKDIFQFQMIFHSIKCNKTMEITLFDDDDASTVGFKQEFTIYLSNDFSTDYFTKYNFILDAKMEDELHVIDDHFRHADLFVHFRSGASEVSTLAYG</sequence>
<proteinExistence type="predicted"/>
<dbReference type="AlphaFoldDB" id="A0A0C2I516"/>
<evidence type="ECO:0000313" key="1">
    <source>
        <dbReference type="EMBL" id="KII60238.1"/>
    </source>
</evidence>
<organism evidence="1 2">
    <name type="scientific">Thelohanellus kitauei</name>
    <name type="common">Myxosporean</name>
    <dbReference type="NCBI Taxonomy" id="669202"/>
    <lineage>
        <taxon>Eukaryota</taxon>
        <taxon>Metazoa</taxon>
        <taxon>Cnidaria</taxon>
        <taxon>Myxozoa</taxon>
        <taxon>Myxosporea</taxon>
        <taxon>Bivalvulida</taxon>
        <taxon>Platysporina</taxon>
        <taxon>Myxobolidae</taxon>
        <taxon>Thelohanellus</taxon>
    </lineage>
</organism>
<comment type="caution">
    <text evidence="1">The sequence shown here is derived from an EMBL/GenBank/DDBJ whole genome shotgun (WGS) entry which is preliminary data.</text>
</comment>
<evidence type="ECO:0000313" key="2">
    <source>
        <dbReference type="Proteomes" id="UP000031668"/>
    </source>
</evidence>
<name>A0A0C2I516_THEKT</name>
<reference evidence="1 2" key="1">
    <citation type="journal article" date="2014" name="Genome Biol. Evol.">
        <title>The genome of the myxosporean Thelohanellus kitauei shows adaptations to nutrient acquisition within its fish host.</title>
        <authorList>
            <person name="Yang Y."/>
            <person name="Xiong J."/>
            <person name="Zhou Z."/>
            <person name="Huo F."/>
            <person name="Miao W."/>
            <person name="Ran C."/>
            <person name="Liu Y."/>
            <person name="Zhang J."/>
            <person name="Feng J."/>
            <person name="Wang M."/>
            <person name="Wang M."/>
            <person name="Wang L."/>
            <person name="Yao B."/>
        </authorList>
    </citation>
    <scope>NUCLEOTIDE SEQUENCE [LARGE SCALE GENOMIC DNA]</scope>
    <source>
        <strain evidence="1">Wuqing</strain>
    </source>
</reference>
<gene>
    <name evidence="1" type="ORF">RF11_16278</name>
</gene>
<dbReference type="Proteomes" id="UP000031668">
    <property type="component" value="Unassembled WGS sequence"/>
</dbReference>
<accession>A0A0C2I516</accession>
<protein>
    <submittedName>
        <fullName evidence="1">Uncharacterized protein</fullName>
    </submittedName>
</protein>